<gene>
    <name evidence="2" type="ORF">Pmani_022648</name>
</gene>
<protein>
    <submittedName>
        <fullName evidence="2">Uncharacterized protein</fullName>
    </submittedName>
</protein>
<dbReference type="AlphaFoldDB" id="A0AAE1PDX0"/>
<evidence type="ECO:0000313" key="2">
    <source>
        <dbReference type="EMBL" id="KAK4305455.1"/>
    </source>
</evidence>
<evidence type="ECO:0000313" key="3">
    <source>
        <dbReference type="Proteomes" id="UP001292094"/>
    </source>
</evidence>
<feature type="compositionally biased region" description="Pro residues" evidence="1">
    <location>
        <begin position="728"/>
        <end position="742"/>
    </location>
</feature>
<dbReference type="EMBL" id="JAWZYT010002271">
    <property type="protein sequence ID" value="KAK4305455.1"/>
    <property type="molecule type" value="Genomic_DNA"/>
</dbReference>
<reference evidence="2" key="1">
    <citation type="submission" date="2023-11" db="EMBL/GenBank/DDBJ databases">
        <title>Genome assemblies of two species of porcelain crab, Petrolisthes cinctipes and Petrolisthes manimaculis (Anomura: Porcellanidae).</title>
        <authorList>
            <person name="Angst P."/>
        </authorList>
    </citation>
    <scope>NUCLEOTIDE SEQUENCE</scope>
    <source>
        <strain evidence="2">PB745_02</strain>
        <tissue evidence="2">Gill</tissue>
    </source>
</reference>
<feature type="region of interest" description="Disordered" evidence="1">
    <location>
        <begin position="926"/>
        <end position="1119"/>
    </location>
</feature>
<feature type="compositionally biased region" description="Polar residues" evidence="1">
    <location>
        <begin position="645"/>
        <end position="675"/>
    </location>
</feature>
<feature type="region of interest" description="Disordered" evidence="1">
    <location>
        <begin position="33"/>
        <end position="72"/>
    </location>
</feature>
<feature type="compositionally biased region" description="Basic and acidic residues" evidence="1">
    <location>
        <begin position="1005"/>
        <end position="1020"/>
    </location>
</feature>
<feature type="compositionally biased region" description="Polar residues" evidence="1">
    <location>
        <begin position="1107"/>
        <end position="1117"/>
    </location>
</feature>
<feature type="region of interest" description="Disordered" evidence="1">
    <location>
        <begin position="1180"/>
        <end position="1200"/>
    </location>
</feature>
<feature type="compositionally biased region" description="Low complexity" evidence="1">
    <location>
        <begin position="1021"/>
        <end position="1031"/>
    </location>
</feature>
<feature type="compositionally biased region" description="Low complexity" evidence="1">
    <location>
        <begin position="989"/>
        <end position="1002"/>
    </location>
</feature>
<feature type="compositionally biased region" description="Low complexity" evidence="1">
    <location>
        <begin position="99"/>
        <end position="126"/>
    </location>
</feature>
<proteinExistence type="predicted"/>
<evidence type="ECO:0000256" key="1">
    <source>
        <dbReference type="SAM" id="MobiDB-lite"/>
    </source>
</evidence>
<feature type="compositionally biased region" description="Low complexity" evidence="1">
    <location>
        <begin position="1065"/>
        <end position="1077"/>
    </location>
</feature>
<accession>A0AAE1PDX0</accession>
<feature type="compositionally biased region" description="Pro residues" evidence="1">
    <location>
        <begin position="569"/>
        <end position="581"/>
    </location>
</feature>
<organism evidence="2 3">
    <name type="scientific">Petrolisthes manimaculis</name>
    <dbReference type="NCBI Taxonomy" id="1843537"/>
    <lineage>
        <taxon>Eukaryota</taxon>
        <taxon>Metazoa</taxon>
        <taxon>Ecdysozoa</taxon>
        <taxon>Arthropoda</taxon>
        <taxon>Crustacea</taxon>
        <taxon>Multicrustacea</taxon>
        <taxon>Malacostraca</taxon>
        <taxon>Eumalacostraca</taxon>
        <taxon>Eucarida</taxon>
        <taxon>Decapoda</taxon>
        <taxon>Pleocyemata</taxon>
        <taxon>Anomura</taxon>
        <taxon>Galatheoidea</taxon>
        <taxon>Porcellanidae</taxon>
        <taxon>Petrolisthes</taxon>
    </lineage>
</organism>
<feature type="region of interest" description="Disordered" evidence="1">
    <location>
        <begin position="92"/>
        <end position="134"/>
    </location>
</feature>
<feature type="compositionally biased region" description="Low complexity" evidence="1">
    <location>
        <begin position="1087"/>
        <end position="1098"/>
    </location>
</feature>
<feature type="compositionally biased region" description="Pro residues" evidence="1">
    <location>
        <begin position="693"/>
        <end position="718"/>
    </location>
</feature>
<keyword evidence="3" id="KW-1185">Reference proteome</keyword>
<feature type="compositionally biased region" description="Low complexity" evidence="1">
    <location>
        <begin position="965"/>
        <end position="982"/>
    </location>
</feature>
<feature type="region of interest" description="Disordered" evidence="1">
    <location>
        <begin position="376"/>
        <end position="395"/>
    </location>
</feature>
<sequence length="1257" mass="139756">MGMGMGGSVSMFVPPSLPSSSLATSTLPLLQHHPHHQQQHYNTPLPPPRPRAISAGFDFSKDKDSTPDNSFTSDKIQELFSRFPASFIAATQKRRRGPTKTTTGTTSTTTSTTTTTPTTTTTTTPSPKHHRESARTGAPMFVSQFHSDGVMSGDKHIGIGGGGDDAVVLLVGVFNLLAVLVYAAHQYVKGTPGGLSERVIQWQVQKVLDELVIKVHSSQYLANMLSRALPTHHHSDDLSTWQPLLEHIQRLVEGNSSEARTWLGVAKSRVMTEVAASPAALNTVRLHPAIYQPLRRFYTSLVNGNTAPLHHLLEAAGGRALGPHPARALVSLLPSLSQVSLQQVRSTMAALTSLGRAQQRVDVVPLLAQALRHSSQPIHQARNMKQSVPSSSQMSRLKHVLTPIQSRRTLPTSRTHRWREERVMRREGKVDDEHALGTTASGHWTDRWFSLVTQLAPVGLDISTLYARSRARPKCLRALLCRANNAWRQVGPVQAALTPLASVLVSWSLEEIAPHSLGDSLIAVRAGWMGKDCTHLYPECPLRPDPHPAAKEAITFFSRLQYVATQPPEIEPPQEPNPPPNFSHDPTTNNRVDRIDSPLFYDDSPTQDKHKPTHPHRFSGPLLPGSTGQVGNEYKTGPPRVPSRYPSTYHNQPNSNQPSTYHNQPSSQSHTSHNQPPSHPHTSHNRSPSHPHNQPPSNPHNQPPSHPHNQPPNHPHNQPPSHSHNQPPNHPHNQPPSNPHNQPPSHQHTSPSDDHYHSHHHQQLLPHSQQPAEDSMAAAASFQAYYDRYGGQGPMLVPGSTYTDKYGHQNESAGGPERPYESYKPMGTHANNPNKPYTALYDNPGKLYDKYDSPAETLTVTGAISDSNSVSGMALQDPPIATRPQVWEKFFKAGLYGSNVQQSAMVDKMKPTNRVDVGKVSLLPVGPQQQTQQHQHKPPSTTTSSSSNKMGVLVPNPRHKHYTLNNSHTNKNNHNTRPYNNNRNDRTNHNTYPNNNNNNNNNQDSDSRPFNKNHNNDHTNHNTYHNNHSTTRPVNQAHPSPGARPTNRPAGRPYFMLRPMDKNQQQHQQKQQQQQQQQKHHQHQQQKHQQQQQQQKHQPQQHKHQTLAGSVTSSSVVQFPGSHQMVKKYRYGLRRGLPAGNVNNNNYNSFGNSIAYEPHRNTINNNKPWFAFTAPPRYTSPTPITPSPITTTTPSPPTITTPTAPTTTTTLGLLHSKDIDPFGPEDAVTDVLRNELLFEFIRDRQGSVTEDDKRSLT</sequence>
<feature type="compositionally biased region" description="Low complexity" evidence="1">
    <location>
        <begin position="1180"/>
        <end position="1193"/>
    </location>
</feature>
<dbReference type="Proteomes" id="UP001292094">
    <property type="component" value="Unassembled WGS sequence"/>
</dbReference>
<feature type="compositionally biased region" description="Low complexity" evidence="1">
    <location>
        <begin position="927"/>
        <end position="947"/>
    </location>
</feature>
<comment type="caution">
    <text evidence="2">The sequence shown here is derived from an EMBL/GenBank/DDBJ whole genome shotgun (WGS) entry which is preliminary data.</text>
</comment>
<feature type="region of interest" description="Disordered" evidence="1">
    <location>
        <begin position="568"/>
        <end position="776"/>
    </location>
</feature>
<name>A0AAE1PDX0_9EUCA</name>